<dbReference type="AlphaFoldDB" id="A0AAU8N545"/>
<dbReference type="SUPFAM" id="SSF55874">
    <property type="entry name" value="ATPase domain of HSP90 chaperone/DNA topoisomerase II/histidine kinase"/>
    <property type="match status" value="1"/>
</dbReference>
<dbReference type="Gene3D" id="1.20.5.1930">
    <property type="match status" value="1"/>
</dbReference>
<dbReference type="RefSeq" id="WP_366181186.1">
    <property type="nucleotide sequence ID" value="NZ_CP159989.1"/>
</dbReference>
<evidence type="ECO:0000256" key="4">
    <source>
        <dbReference type="ARBA" id="ARBA00022679"/>
    </source>
</evidence>
<protein>
    <recommendedName>
        <fullName evidence="2">histidine kinase</fullName>
        <ecNumber evidence="2">2.7.13.3</ecNumber>
    </recommendedName>
</protein>
<dbReference type="InterPro" id="IPR036890">
    <property type="entry name" value="HATPase_C_sf"/>
</dbReference>
<evidence type="ECO:0000259" key="10">
    <source>
        <dbReference type="PROSITE" id="PS50109"/>
    </source>
</evidence>
<dbReference type="PANTHER" id="PTHR24421:SF10">
    <property type="entry name" value="NITRATE_NITRITE SENSOR PROTEIN NARQ"/>
    <property type="match status" value="1"/>
</dbReference>
<dbReference type="InterPro" id="IPR003594">
    <property type="entry name" value="HATPase_dom"/>
</dbReference>
<feature type="transmembrane region" description="Helical" evidence="9">
    <location>
        <begin position="139"/>
        <end position="158"/>
    </location>
</feature>
<reference evidence="11" key="1">
    <citation type="submission" date="2024-05" db="EMBL/GenBank/DDBJ databases">
        <title>Draft genome assemblies of 36 bacteria isolated from hibernating arctic ground squirrels.</title>
        <authorList>
            <person name="McKee H."/>
            <person name="Mullen L."/>
            <person name="Drown D.M."/>
            <person name="Duddleston K.N."/>
        </authorList>
    </citation>
    <scope>NUCLEOTIDE SEQUENCE</scope>
    <source>
        <strain evidence="11">AR004</strain>
    </source>
</reference>
<name>A0AAU8N545_9ACTO</name>
<proteinExistence type="predicted"/>
<dbReference type="InterPro" id="IPR005467">
    <property type="entry name" value="His_kinase_dom"/>
</dbReference>
<feature type="transmembrane region" description="Helical" evidence="9">
    <location>
        <begin position="115"/>
        <end position="132"/>
    </location>
</feature>
<keyword evidence="4" id="KW-0808">Transferase</keyword>
<keyword evidence="9" id="KW-0812">Transmembrane</keyword>
<organism evidence="11">
    <name type="scientific">Actinomyces timonensis</name>
    <dbReference type="NCBI Taxonomy" id="1288391"/>
    <lineage>
        <taxon>Bacteria</taxon>
        <taxon>Bacillati</taxon>
        <taxon>Actinomycetota</taxon>
        <taxon>Actinomycetes</taxon>
        <taxon>Actinomycetales</taxon>
        <taxon>Actinomycetaceae</taxon>
        <taxon>Actinomyces</taxon>
    </lineage>
</organism>
<evidence type="ECO:0000256" key="8">
    <source>
        <dbReference type="ARBA" id="ARBA00023012"/>
    </source>
</evidence>
<evidence type="ECO:0000256" key="3">
    <source>
        <dbReference type="ARBA" id="ARBA00022553"/>
    </source>
</evidence>
<keyword evidence="9" id="KW-0472">Membrane</keyword>
<dbReference type="Gene3D" id="3.30.565.10">
    <property type="entry name" value="Histidine kinase-like ATPase, C-terminal domain"/>
    <property type="match status" value="1"/>
</dbReference>
<feature type="transmembrane region" description="Helical" evidence="9">
    <location>
        <begin position="178"/>
        <end position="196"/>
    </location>
</feature>
<accession>A0AAU8N545</accession>
<dbReference type="InterPro" id="IPR050482">
    <property type="entry name" value="Sensor_HK_TwoCompSys"/>
</dbReference>
<dbReference type="GO" id="GO:0005524">
    <property type="term" value="F:ATP binding"/>
    <property type="evidence" value="ECO:0007669"/>
    <property type="project" value="UniProtKB-KW"/>
</dbReference>
<dbReference type="EMBL" id="CP159989">
    <property type="protein sequence ID" value="XCP82970.1"/>
    <property type="molecule type" value="Genomic_DNA"/>
</dbReference>
<evidence type="ECO:0000256" key="5">
    <source>
        <dbReference type="ARBA" id="ARBA00022741"/>
    </source>
</evidence>
<dbReference type="GO" id="GO:0000155">
    <property type="term" value="F:phosphorelay sensor kinase activity"/>
    <property type="evidence" value="ECO:0007669"/>
    <property type="project" value="InterPro"/>
</dbReference>
<dbReference type="GO" id="GO:0016020">
    <property type="term" value="C:membrane"/>
    <property type="evidence" value="ECO:0007669"/>
    <property type="project" value="InterPro"/>
</dbReference>
<evidence type="ECO:0000256" key="9">
    <source>
        <dbReference type="SAM" id="Phobius"/>
    </source>
</evidence>
<feature type="domain" description="Histidine kinase" evidence="10">
    <location>
        <begin position="346"/>
        <end position="434"/>
    </location>
</feature>
<feature type="transmembrane region" description="Helical" evidence="9">
    <location>
        <begin position="38"/>
        <end position="57"/>
    </location>
</feature>
<evidence type="ECO:0000313" key="11">
    <source>
        <dbReference type="EMBL" id="XCP82970.1"/>
    </source>
</evidence>
<keyword evidence="8" id="KW-0902">Two-component regulatory system</keyword>
<evidence type="ECO:0000256" key="6">
    <source>
        <dbReference type="ARBA" id="ARBA00022777"/>
    </source>
</evidence>
<dbReference type="EC" id="2.7.13.3" evidence="2"/>
<sequence>MTRLPAGKAGGPGDADASAGLQCPVASARPLPADYLRADAISASGLALFGALMSWLSLTGGVGFFKHEVHLQVLGSVLLAVPLIWRRRWPLSVGLIHALAYGVLSYLTGFDPNTSQVLLFMSFFSIGAWSAQRQWATRVRVIICVGMGVWLVAAGIWLYFEALGSTEAFAVRPLLAGLAYRLFINVAFFTGAWYFGNREWARAVALVELEHAYADIRELRAELVDAAVGQERLRIARELHDVVAHHVTTMSVQAAAARRLLERSPQTHEPHQAVGSLKQIESAARQAVAELRTLVLTLRSDGQEDTAPTVDDIPDLVEQSRQAGTRTTFEQIGGEVRVSPVIGLVLYRVAQEGLTNAAKHAGPGASVAVRLRVRPDLVELEVSDDGYGGPSPVPGTGTGLVGMRERVLAVGGTLEAGAKPRGGFRVRARIPVGAAV</sequence>
<keyword evidence="6 11" id="KW-0418">Kinase</keyword>
<keyword evidence="5" id="KW-0547">Nucleotide-binding</keyword>
<feature type="transmembrane region" description="Helical" evidence="9">
    <location>
        <begin position="69"/>
        <end position="85"/>
    </location>
</feature>
<gene>
    <name evidence="11" type="ORF">ABXS69_03505</name>
</gene>
<evidence type="ECO:0000256" key="7">
    <source>
        <dbReference type="ARBA" id="ARBA00022840"/>
    </source>
</evidence>
<comment type="catalytic activity">
    <reaction evidence="1">
        <text>ATP + protein L-histidine = ADP + protein N-phospho-L-histidine.</text>
        <dbReference type="EC" id="2.7.13.3"/>
    </reaction>
</comment>
<dbReference type="Pfam" id="PF07730">
    <property type="entry name" value="HisKA_3"/>
    <property type="match status" value="1"/>
</dbReference>
<dbReference type="InterPro" id="IPR011712">
    <property type="entry name" value="Sig_transdc_His_kin_sub3_dim/P"/>
</dbReference>
<keyword evidence="3" id="KW-0597">Phosphoprotein</keyword>
<keyword evidence="7" id="KW-0067">ATP-binding</keyword>
<feature type="transmembrane region" description="Helical" evidence="9">
    <location>
        <begin position="92"/>
        <end position="109"/>
    </location>
</feature>
<dbReference type="PROSITE" id="PS50109">
    <property type="entry name" value="HIS_KIN"/>
    <property type="match status" value="1"/>
</dbReference>
<keyword evidence="9" id="KW-1133">Transmembrane helix</keyword>
<evidence type="ECO:0000256" key="2">
    <source>
        <dbReference type="ARBA" id="ARBA00012438"/>
    </source>
</evidence>
<evidence type="ECO:0000256" key="1">
    <source>
        <dbReference type="ARBA" id="ARBA00000085"/>
    </source>
</evidence>
<dbReference type="Pfam" id="PF02518">
    <property type="entry name" value="HATPase_c"/>
    <property type="match status" value="1"/>
</dbReference>
<dbReference type="CDD" id="cd16917">
    <property type="entry name" value="HATPase_UhpB-NarQ-NarX-like"/>
    <property type="match status" value="1"/>
</dbReference>
<dbReference type="GO" id="GO:0046983">
    <property type="term" value="F:protein dimerization activity"/>
    <property type="evidence" value="ECO:0007669"/>
    <property type="project" value="InterPro"/>
</dbReference>
<dbReference type="SMART" id="SM00387">
    <property type="entry name" value="HATPase_c"/>
    <property type="match status" value="1"/>
</dbReference>
<dbReference type="PANTHER" id="PTHR24421">
    <property type="entry name" value="NITRATE/NITRITE SENSOR PROTEIN NARX-RELATED"/>
    <property type="match status" value="1"/>
</dbReference>